<protein>
    <recommendedName>
        <fullName evidence="1">PAS domain-containing protein</fullName>
    </recommendedName>
</protein>
<dbReference type="CDD" id="cd00130">
    <property type="entry name" value="PAS"/>
    <property type="match status" value="1"/>
</dbReference>
<dbReference type="SMART" id="SM00091">
    <property type="entry name" value="PAS"/>
    <property type="match status" value="2"/>
</dbReference>
<organism evidence="2 3">
    <name type="scientific">Flaviaesturariibacter amylovorans</name>
    <dbReference type="NCBI Taxonomy" id="1084520"/>
    <lineage>
        <taxon>Bacteria</taxon>
        <taxon>Pseudomonadati</taxon>
        <taxon>Bacteroidota</taxon>
        <taxon>Chitinophagia</taxon>
        <taxon>Chitinophagales</taxon>
        <taxon>Chitinophagaceae</taxon>
        <taxon>Flaviaestuariibacter</taxon>
    </lineage>
</organism>
<dbReference type="RefSeq" id="WP_345257732.1">
    <property type="nucleotide sequence ID" value="NZ_BAABGY010000016.1"/>
</dbReference>
<dbReference type="Pfam" id="PF08448">
    <property type="entry name" value="PAS_4"/>
    <property type="match status" value="1"/>
</dbReference>
<dbReference type="EMBL" id="BAABGY010000016">
    <property type="protein sequence ID" value="GAA4341758.1"/>
    <property type="molecule type" value="Genomic_DNA"/>
</dbReference>
<dbReference type="InterPro" id="IPR013767">
    <property type="entry name" value="PAS_fold"/>
</dbReference>
<dbReference type="NCBIfam" id="TIGR00229">
    <property type="entry name" value="sensory_box"/>
    <property type="match status" value="1"/>
</dbReference>
<evidence type="ECO:0000313" key="3">
    <source>
        <dbReference type="Proteomes" id="UP001501725"/>
    </source>
</evidence>
<dbReference type="PROSITE" id="PS50112">
    <property type="entry name" value="PAS"/>
    <property type="match status" value="1"/>
</dbReference>
<dbReference type="InterPro" id="IPR013656">
    <property type="entry name" value="PAS_4"/>
</dbReference>
<feature type="domain" description="PAS" evidence="1">
    <location>
        <begin position="26"/>
        <end position="89"/>
    </location>
</feature>
<dbReference type="SUPFAM" id="SSF55785">
    <property type="entry name" value="PYP-like sensor domain (PAS domain)"/>
    <property type="match status" value="2"/>
</dbReference>
<keyword evidence="3" id="KW-1185">Reference proteome</keyword>
<dbReference type="InterPro" id="IPR000014">
    <property type="entry name" value="PAS"/>
</dbReference>
<comment type="caution">
    <text evidence="2">The sequence shown here is derived from an EMBL/GenBank/DDBJ whole genome shotgun (WGS) entry which is preliminary data.</text>
</comment>
<evidence type="ECO:0000313" key="2">
    <source>
        <dbReference type="EMBL" id="GAA4341758.1"/>
    </source>
</evidence>
<reference evidence="3" key="1">
    <citation type="journal article" date="2019" name="Int. J. Syst. Evol. Microbiol.">
        <title>The Global Catalogue of Microorganisms (GCM) 10K type strain sequencing project: providing services to taxonomists for standard genome sequencing and annotation.</title>
        <authorList>
            <consortium name="The Broad Institute Genomics Platform"/>
            <consortium name="The Broad Institute Genome Sequencing Center for Infectious Disease"/>
            <person name="Wu L."/>
            <person name="Ma J."/>
        </authorList>
    </citation>
    <scope>NUCLEOTIDE SEQUENCE [LARGE SCALE GENOMIC DNA]</scope>
    <source>
        <strain evidence="3">JCM 17919</strain>
    </source>
</reference>
<dbReference type="Gene3D" id="3.30.450.20">
    <property type="entry name" value="PAS domain"/>
    <property type="match status" value="2"/>
</dbReference>
<gene>
    <name evidence="2" type="ORF">GCM10023184_40450</name>
</gene>
<sequence>MKNTPDKTIYGAPEFMFALTDLCGLLLEASADAVLAIDTRFRVVLFNDAAERILHKTRGAVLGQSLFHLLPELGDDDGLEYLGAALRGERPEGARALQHGRRRLSWQLWPMTDKFGSTHGVLCVLRETARHEERITALEQALLERDLLLGSRARMAETIIDASSDLIMVVDKGLRYSAGNKALQEYCGRSASDLVGQGLLDCFPALAGTSQLEYIYAAFDGKRTELQNVPRILKEGHCDLSILPLDYGGHIYGVLVIAHSLRQDNAG</sequence>
<dbReference type="InterPro" id="IPR035965">
    <property type="entry name" value="PAS-like_dom_sf"/>
</dbReference>
<accession>A0ABP8HNG7</accession>
<dbReference type="Pfam" id="PF00989">
    <property type="entry name" value="PAS"/>
    <property type="match status" value="1"/>
</dbReference>
<proteinExistence type="predicted"/>
<name>A0ABP8HNG7_9BACT</name>
<evidence type="ECO:0000259" key="1">
    <source>
        <dbReference type="PROSITE" id="PS50112"/>
    </source>
</evidence>
<dbReference type="Proteomes" id="UP001501725">
    <property type="component" value="Unassembled WGS sequence"/>
</dbReference>